<dbReference type="RefSeq" id="WP_167178233.1">
    <property type="nucleotide sequence ID" value="NZ_BAAAEJ010000009.1"/>
</dbReference>
<comment type="caution">
    <text evidence="1">The sequence shown here is derived from an EMBL/GenBank/DDBJ whole genome shotgun (WGS) entry which is preliminary data.</text>
</comment>
<keyword evidence="2" id="KW-1185">Reference proteome</keyword>
<protein>
    <submittedName>
        <fullName evidence="1">Uncharacterized protein</fullName>
    </submittedName>
</protein>
<reference evidence="1 2" key="1">
    <citation type="journal article" date="2019" name="Int. J. Syst. Evol. Microbiol.">
        <title>The Global Catalogue of Microorganisms (GCM) 10K type strain sequencing project: providing services to taxonomists for standard genome sequencing and annotation.</title>
        <authorList>
            <consortium name="The Broad Institute Genomics Platform"/>
            <consortium name="The Broad Institute Genome Sequencing Center for Infectious Disease"/>
            <person name="Wu L."/>
            <person name="Ma J."/>
        </authorList>
    </citation>
    <scope>NUCLEOTIDE SEQUENCE [LARGE SCALE GENOMIC DNA]</scope>
    <source>
        <strain evidence="1 2">JCM 13476</strain>
    </source>
</reference>
<evidence type="ECO:0000313" key="1">
    <source>
        <dbReference type="EMBL" id="GAA0398374.1"/>
    </source>
</evidence>
<sequence>MLVLRNQVQAGEVRDRACEALPKGVTHIREYVGSMSSELAQMARGQGDERLACLLELAAEMAKH</sequence>
<organism evidence="1 2">
    <name type="scientific">Brevundimonas terrae</name>
    <dbReference type="NCBI Taxonomy" id="363631"/>
    <lineage>
        <taxon>Bacteria</taxon>
        <taxon>Pseudomonadati</taxon>
        <taxon>Pseudomonadota</taxon>
        <taxon>Alphaproteobacteria</taxon>
        <taxon>Caulobacterales</taxon>
        <taxon>Caulobacteraceae</taxon>
        <taxon>Brevundimonas</taxon>
    </lineage>
</organism>
<evidence type="ECO:0000313" key="2">
    <source>
        <dbReference type="Proteomes" id="UP001500791"/>
    </source>
</evidence>
<accession>A0ABN0YK79</accession>
<dbReference type="Proteomes" id="UP001500791">
    <property type="component" value="Unassembled WGS sequence"/>
</dbReference>
<proteinExistence type="predicted"/>
<gene>
    <name evidence="1" type="ORF">GCM10009093_26200</name>
</gene>
<name>A0ABN0YK79_9CAUL</name>
<dbReference type="EMBL" id="BAAAEJ010000009">
    <property type="protein sequence ID" value="GAA0398374.1"/>
    <property type="molecule type" value="Genomic_DNA"/>
</dbReference>